<dbReference type="AlphaFoldDB" id="A0A537JKZ3"/>
<dbReference type="Proteomes" id="UP000320048">
    <property type="component" value="Unassembled WGS sequence"/>
</dbReference>
<proteinExistence type="predicted"/>
<accession>A0A537JKZ3</accession>
<comment type="caution">
    <text evidence="1">The sequence shown here is derived from an EMBL/GenBank/DDBJ whole genome shotgun (WGS) entry which is preliminary data.</text>
</comment>
<protein>
    <submittedName>
        <fullName evidence="1">Uncharacterized protein</fullName>
    </submittedName>
</protein>
<dbReference type="EMBL" id="VBAO01000042">
    <property type="protein sequence ID" value="TMI84209.1"/>
    <property type="molecule type" value="Genomic_DNA"/>
</dbReference>
<organism evidence="1 2">
    <name type="scientific">Candidatus Segetimicrobium genomatis</name>
    <dbReference type="NCBI Taxonomy" id="2569760"/>
    <lineage>
        <taxon>Bacteria</taxon>
        <taxon>Bacillati</taxon>
        <taxon>Candidatus Sysuimicrobiota</taxon>
        <taxon>Candidatus Sysuimicrobiia</taxon>
        <taxon>Candidatus Sysuimicrobiales</taxon>
        <taxon>Candidatus Segetimicrobiaceae</taxon>
        <taxon>Candidatus Segetimicrobium</taxon>
    </lineage>
</organism>
<reference evidence="1 2" key="1">
    <citation type="journal article" date="2019" name="Nat. Microbiol.">
        <title>Mediterranean grassland soil C-N compound turnover is dependent on rainfall and depth, and is mediated by genomically divergent microorganisms.</title>
        <authorList>
            <person name="Diamond S."/>
            <person name="Andeer P.F."/>
            <person name="Li Z."/>
            <person name="Crits-Christoph A."/>
            <person name="Burstein D."/>
            <person name="Anantharaman K."/>
            <person name="Lane K.R."/>
            <person name="Thomas B.C."/>
            <person name="Pan C."/>
            <person name="Northen T.R."/>
            <person name="Banfield J.F."/>
        </authorList>
    </citation>
    <scope>NUCLEOTIDE SEQUENCE [LARGE SCALE GENOMIC DNA]</scope>
    <source>
        <strain evidence="1">NP_7</strain>
    </source>
</reference>
<gene>
    <name evidence="1" type="ORF">E6H04_01655</name>
</gene>
<evidence type="ECO:0000313" key="1">
    <source>
        <dbReference type="EMBL" id="TMI84209.1"/>
    </source>
</evidence>
<evidence type="ECO:0000313" key="2">
    <source>
        <dbReference type="Proteomes" id="UP000320048"/>
    </source>
</evidence>
<name>A0A537JKZ3_9BACT</name>
<sequence>MNEQLWNLYQTVCQEEVRPLDEFVDRLLAKEWGPYTREDILDLLREIEGQMLANIQVKALEGPRFAEMAEEVSERTQREFEALAARVDQAFAGG</sequence>